<proteinExistence type="predicted"/>
<accession>G5NDS7</accession>
<dbReference type="Proteomes" id="UP000003532">
    <property type="component" value="Unassembled WGS sequence"/>
</dbReference>
<comment type="caution">
    <text evidence="1">The sequence shown here is derived from an EMBL/GenBank/DDBJ whole genome shotgun (WGS) entry which is preliminary data.</text>
</comment>
<evidence type="ECO:0000313" key="1">
    <source>
        <dbReference type="EMBL" id="EHC57191.1"/>
    </source>
</evidence>
<organism evidence="1 2">
    <name type="scientific">Salmonella enterica subsp. enterica serovar Inverness str. R8-3668</name>
    <dbReference type="NCBI Taxonomy" id="913075"/>
    <lineage>
        <taxon>Bacteria</taxon>
        <taxon>Pseudomonadati</taxon>
        <taxon>Pseudomonadota</taxon>
        <taxon>Gammaproteobacteria</taxon>
        <taxon>Enterobacterales</taxon>
        <taxon>Enterobacteriaceae</taxon>
        <taxon>Salmonella</taxon>
    </lineage>
</organism>
<evidence type="ECO:0000313" key="2">
    <source>
        <dbReference type="Proteomes" id="UP000003532"/>
    </source>
</evidence>
<dbReference type="AlphaFoldDB" id="G5NDS7"/>
<reference evidence="1 2" key="1">
    <citation type="journal article" date="2011" name="BMC Genomics">
        <title>Genome sequencing reveals diversification of virulence factor content and possible host adaptation in distinct subpopulations of Salmonella enterica.</title>
        <authorList>
            <person name="den Bakker H.C."/>
            <person name="Moreno Switt A.I."/>
            <person name="Govoni G."/>
            <person name="Cummings C.A."/>
            <person name="Ranieri M.L."/>
            <person name="Degoricija L."/>
            <person name="Hoelzer K."/>
            <person name="Rodriguez-Rivera L.D."/>
            <person name="Brown S."/>
            <person name="Bolchacova E."/>
            <person name="Furtado M.R."/>
            <person name="Wiedmann M."/>
        </authorList>
    </citation>
    <scope>NUCLEOTIDE SEQUENCE [LARGE SCALE GENOMIC DNA]</scope>
    <source>
        <strain evidence="1 2">R8-3668</strain>
    </source>
</reference>
<dbReference type="PATRIC" id="fig|913075.3.peg.2152"/>
<dbReference type="BioCyc" id="SENT913075:G120P-589-MONOMER"/>
<protein>
    <submittedName>
        <fullName evidence="1">Uncharacterized protein</fullName>
    </submittedName>
</protein>
<gene>
    <name evidence="1" type="ORF">LTSEINV_2815</name>
</gene>
<dbReference type="EMBL" id="AFCO01000924">
    <property type="protein sequence ID" value="EHC57191.1"/>
    <property type="molecule type" value="Genomic_DNA"/>
</dbReference>
<sequence length="57" mass="6419">MAVSPNKHVLFRCELVTFMTQASFTPKTDRPELDGGFSASQLCGYFAKSMIRIQAYQ</sequence>
<name>G5NDS7_SALET</name>